<dbReference type="Proteomes" id="UP001176471">
    <property type="component" value="Unassembled WGS sequence"/>
</dbReference>
<reference evidence="2" key="1">
    <citation type="submission" date="2023-07" db="EMBL/GenBank/DDBJ databases">
        <title>Bacterial whole genome sequence for Sphingobium sp. HBC34.</title>
        <authorList>
            <person name="Le V."/>
            <person name="Ko S.-R."/>
            <person name="Ahn C.-Y."/>
            <person name="Oh H.-M."/>
        </authorList>
    </citation>
    <scope>NUCLEOTIDE SEQUENCE</scope>
    <source>
        <strain evidence="2">HBC34</strain>
    </source>
</reference>
<sequence length="254" mass="27456">MTELHHHETIGHYGPRSAAYVTSAVHAAGPDLDQIEGALAARFFPRVLDLGCGGGHVSYRAAPHVGAVVACDLTPQMIAAVERAAAERGLSNISGVVAAAEALPFPDGHFDAILCRFTAHHWADLHTGLAEARRVARTGALLVFIDTVAPDIRAADTHLQTIEYLRDPSHVRNYTQGELEAALVQAGFAIDTMTRRPLRMGFVEWIERTHGPTEKQAILRQLQREAGTDVRGRLMIEPDGSFVLEAATFMGAAQ</sequence>
<dbReference type="SUPFAM" id="SSF53335">
    <property type="entry name" value="S-adenosyl-L-methionine-dependent methyltransferases"/>
    <property type="match status" value="1"/>
</dbReference>
<dbReference type="CDD" id="cd02440">
    <property type="entry name" value="AdoMet_MTases"/>
    <property type="match status" value="1"/>
</dbReference>
<proteinExistence type="predicted"/>
<dbReference type="InterPro" id="IPR029063">
    <property type="entry name" value="SAM-dependent_MTases_sf"/>
</dbReference>
<keyword evidence="2" id="KW-0489">Methyltransferase</keyword>
<protein>
    <submittedName>
        <fullName evidence="2">Class I SAM-dependent methyltransferase</fullName>
    </submittedName>
</protein>
<dbReference type="RefSeq" id="WP_304536687.1">
    <property type="nucleotide sequence ID" value="NZ_JAUQOM010000007.1"/>
</dbReference>
<keyword evidence="2" id="KW-0808">Transferase</keyword>
<dbReference type="PANTHER" id="PTHR43591">
    <property type="entry name" value="METHYLTRANSFERASE"/>
    <property type="match status" value="1"/>
</dbReference>
<comment type="caution">
    <text evidence="2">The sequence shown here is derived from an EMBL/GenBank/DDBJ whole genome shotgun (WGS) entry which is preliminary data.</text>
</comment>
<organism evidence="2 3">
    <name type="scientific">Sphingobium cyanobacteriorum</name>
    <dbReference type="NCBI Taxonomy" id="3063954"/>
    <lineage>
        <taxon>Bacteria</taxon>
        <taxon>Pseudomonadati</taxon>
        <taxon>Pseudomonadota</taxon>
        <taxon>Alphaproteobacteria</taxon>
        <taxon>Sphingomonadales</taxon>
        <taxon>Sphingomonadaceae</taxon>
        <taxon>Sphingobium</taxon>
    </lineage>
</organism>
<gene>
    <name evidence="2" type="ORF">Q4610_14580</name>
</gene>
<evidence type="ECO:0000313" key="3">
    <source>
        <dbReference type="Proteomes" id="UP001176471"/>
    </source>
</evidence>
<dbReference type="GO" id="GO:0008168">
    <property type="term" value="F:methyltransferase activity"/>
    <property type="evidence" value="ECO:0007669"/>
    <property type="project" value="UniProtKB-KW"/>
</dbReference>
<feature type="domain" description="Methyltransferase type 11" evidence="1">
    <location>
        <begin position="48"/>
        <end position="144"/>
    </location>
</feature>
<accession>A0ABT8ZQ00</accession>
<dbReference type="GO" id="GO:0032259">
    <property type="term" value="P:methylation"/>
    <property type="evidence" value="ECO:0007669"/>
    <property type="project" value="UniProtKB-KW"/>
</dbReference>
<keyword evidence="3" id="KW-1185">Reference proteome</keyword>
<evidence type="ECO:0000313" key="2">
    <source>
        <dbReference type="EMBL" id="MDO7836272.1"/>
    </source>
</evidence>
<dbReference type="InterPro" id="IPR013216">
    <property type="entry name" value="Methyltransf_11"/>
</dbReference>
<dbReference type="EMBL" id="JAUQOM010000007">
    <property type="protein sequence ID" value="MDO7836272.1"/>
    <property type="molecule type" value="Genomic_DNA"/>
</dbReference>
<dbReference type="Gene3D" id="3.40.50.150">
    <property type="entry name" value="Vaccinia Virus protein VP39"/>
    <property type="match status" value="1"/>
</dbReference>
<evidence type="ECO:0000259" key="1">
    <source>
        <dbReference type="Pfam" id="PF08241"/>
    </source>
</evidence>
<dbReference type="Pfam" id="PF08241">
    <property type="entry name" value="Methyltransf_11"/>
    <property type="match status" value="1"/>
</dbReference>
<name>A0ABT8ZQ00_9SPHN</name>